<dbReference type="EC" id="5.6.2.3" evidence="1"/>
<dbReference type="GO" id="GO:0043139">
    <property type="term" value="F:5'-3' DNA helicase activity"/>
    <property type="evidence" value="ECO:0007669"/>
    <property type="project" value="UniProtKB-EC"/>
</dbReference>
<keyword evidence="5" id="KW-1185">Reference proteome</keyword>
<feature type="region of interest" description="Disordered" evidence="2">
    <location>
        <begin position="326"/>
        <end position="370"/>
    </location>
</feature>
<dbReference type="Pfam" id="PF05970">
    <property type="entry name" value="PIF1"/>
    <property type="match status" value="1"/>
</dbReference>
<keyword evidence="1" id="KW-0347">Helicase</keyword>
<keyword evidence="1" id="KW-0234">DNA repair</keyword>
<dbReference type="PANTHER" id="PTHR10492">
    <property type="match status" value="1"/>
</dbReference>
<protein>
    <recommendedName>
        <fullName evidence="1">ATP-dependent DNA helicase</fullName>
        <ecNumber evidence="1">5.6.2.3</ecNumber>
    </recommendedName>
</protein>
<dbReference type="PANTHER" id="PTHR10492:SF57">
    <property type="entry name" value="ATP-DEPENDENT DNA HELICASE"/>
    <property type="match status" value="1"/>
</dbReference>
<dbReference type="Proteomes" id="UP000271087">
    <property type="component" value="Unassembled WGS sequence"/>
</dbReference>
<comment type="cofactor">
    <cofactor evidence="1">
        <name>Mg(2+)</name>
        <dbReference type="ChEBI" id="CHEBI:18420"/>
    </cofactor>
</comment>
<dbReference type="Gene3D" id="3.20.20.80">
    <property type="entry name" value="Glycosidases"/>
    <property type="match status" value="1"/>
</dbReference>
<dbReference type="GO" id="GO:0006310">
    <property type="term" value="P:DNA recombination"/>
    <property type="evidence" value="ECO:0007669"/>
    <property type="project" value="UniProtKB-KW"/>
</dbReference>
<dbReference type="EMBL" id="UYRW01005193">
    <property type="protein sequence ID" value="VDM93595.1"/>
    <property type="molecule type" value="Genomic_DNA"/>
</dbReference>
<keyword evidence="1" id="KW-0233">DNA recombination</keyword>
<dbReference type="GO" id="GO:0006281">
    <property type="term" value="P:DNA repair"/>
    <property type="evidence" value="ECO:0007669"/>
    <property type="project" value="UniProtKB-KW"/>
</dbReference>
<dbReference type="GO" id="GO:0005524">
    <property type="term" value="F:ATP binding"/>
    <property type="evidence" value="ECO:0007669"/>
    <property type="project" value="UniProtKB-KW"/>
</dbReference>
<evidence type="ECO:0000313" key="5">
    <source>
        <dbReference type="Proteomes" id="UP000271087"/>
    </source>
</evidence>
<dbReference type="InterPro" id="IPR036508">
    <property type="entry name" value="Chitin-bd_dom_sf"/>
</dbReference>
<keyword evidence="1" id="KW-0067">ATP-binding</keyword>
<evidence type="ECO:0000313" key="6">
    <source>
        <dbReference type="WBParaSite" id="nOo.2.0.1.t09905-RA"/>
    </source>
</evidence>
<reference evidence="4 5" key="2">
    <citation type="submission" date="2018-08" db="EMBL/GenBank/DDBJ databases">
        <authorList>
            <person name="Laetsch R D."/>
            <person name="Stevens L."/>
            <person name="Kumar S."/>
            <person name="Blaxter L. M."/>
        </authorList>
    </citation>
    <scope>NUCLEOTIDE SEQUENCE [LARGE SCALE GENOMIC DNA]</scope>
</reference>
<dbReference type="WBParaSite" id="nOo.2.0.1.t09905-RA">
    <property type="protein sequence ID" value="nOo.2.0.1.t09905-RA"/>
    <property type="gene ID" value="nOo.2.0.1.g09905"/>
</dbReference>
<keyword evidence="1" id="KW-0378">Hydrolase</keyword>
<proteinExistence type="inferred from homology"/>
<feature type="compositionally biased region" description="Polar residues" evidence="2">
    <location>
        <begin position="328"/>
        <end position="342"/>
    </location>
</feature>
<accession>A0A182EP48</accession>
<dbReference type="GO" id="GO:0000723">
    <property type="term" value="P:telomere maintenance"/>
    <property type="evidence" value="ECO:0007669"/>
    <property type="project" value="InterPro"/>
</dbReference>
<comment type="similarity">
    <text evidence="1">Belongs to the helicase family.</text>
</comment>
<feature type="domain" description="DNA helicase Pif1-like DEAD-box helicase" evidence="3">
    <location>
        <begin position="151"/>
        <end position="251"/>
    </location>
</feature>
<keyword evidence="1" id="KW-0227">DNA damage</keyword>
<dbReference type="OrthoDB" id="272985at2759"/>
<reference evidence="6" key="1">
    <citation type="submission" date="2016-06" db="UniProtKB">
        <authorList>
            <consortium name="WormBaseParasite"/>
        </authorList>
    </citation>
    <scope>IDENTIFICATION</scope>
</reference>
<dbReference type="AlphaFoldDB" id="A0A182EP48"/>
<evidence type="ECO:0000256" key="2">
    <source>
        <dbReference type="SAM" id="MobiDB-lite"/>
    </source>
</evidence>
<dbReference type="STRING" id="42157.A0A182EP48"/>
<dbReference type="InterPro" id="IPR010285">
    <property type="entry name" value="DNA_helicase_pif1-like_DEAD"/>
</dbReference>
<name>A0A182EP48_ONCOC</name>
<dbReference type="SUPFAM" id="SSF57625">
    <property type="entry name" value="Invertebrate chitin-binding proteins"/>
    <property type="match status" value="1"/>
</dbReference>
<evidence type="ECO:0000313" key="4">
    <source>
        <dbReference type="EMBL" id="VDM93595.1"/>
    </source>
</evidence>
<comment type="catalytic activity">
    <reaction evidence="1">
        <text>ATP + H2O = ADP + phosphate + H(+)</text>
        <dbReference type="Rhea" id="RHEA:13065"/>
        <dbReference type="ChEBI" id="CHEBI:15377"/>
        <dbReference type="ChEBI" id="CHEBI:15378"/>
        <dbReference type="ChEBI" id="CHEBI:30616"/>
        <dbReference type="ChEBI" id="CHEBI:43474"/>
        <dbReference type="ChEBI" id="CHEBI:456216"/>
        <dbReference type="EC" id="5.6.2.3"/>
    </reaction>
</comment>
<dbReference type="Gene3D" id="3.40.50.300">
    <property type="entry name" value="P-loop containing nucleotide triphosphate hydrolases"/>
    <property type="match status" value="1"/>
</dbReference>
<organism evidence="6">
    <name type="scientific">Onchocerca ochengi</name>
    <name type="common">Filarial nematode worm</name>
    <dbReference type="NCBI Taxonomy" id="42157"/>
    <lineage>
        <taxon>Eukaryota</taxon>
        <taxon>Metazoa</taxon>
        <taxon>Ecdysozoa</taxon>
        <taxon>Nematoda</taxon>
        <taxon>Chromadorea</taxon>
        <taxon>Rhabditida</taxon>
        <taxon>Spirurina</taxon>
        <taxon>Spiruromorpha</taxon>
        <taxon>Filarioidea</taxon>
        <taxon>Onchocercidae</taxon>
        <taxon>Onchocerca</taxon>
    </lineage>
</organism>
<dbReference type="GO" id="GO:0016787">
    <property type="term" value="F:hydrolase activity"/>
    <property type="evidence" value="ECO:0007669"/>
    <property type="project" value="UniProtKB-KW"/>
</dbReference>
<dbReference type="InterPro" id="IPR027417">
    <property type="entry name" value="P-loop_NTPase"/>
</dbReference>
<evidence type="ECO:0000256" key="1">
    <source>
        <dbReference type="RuleBase" id="RU363044"/>
    </source>
</evidence>
<dbReference type="GO" id="GO:0008061">
    <property type="term" value="F:chitin binding"/>
    <property type="evidence" value="ECO:0007669"/>
    <property type="project" value="InterPro"/>
</dbReference>
<keyword evidence="1" id="KW-0547">Nucleotide-binding</keyword>
<sequence length="370" mass="41368">WTLDFDDFKGTSCGKGPYPLLSVINYELEGESTVSTKSSETTTVTSENDEIKTTTNAVDPTRKPKVECSEPYGLFQHPTDCRSFIQCAHNIPYIIRFENAIPNRSATASLDVKVSREEKYNMTDLLSHVKLIIPTLMFEQKGICDQIMQTVNAPGGIGKTLLIRLILAINRSQNLALASSGISATLLSSGRTAHPALKLPLSMQYMQNIFKASRMKKVLQKYKLIVWDECTMAHKKSLEALDRSLYACLAAKRSISWNILTSIAENWERKGAARSHLQVSQHYCGIDEAVNYMTEFLNSLDLPEMQPHVLQLKIGINTKGQVARHSSKGQQTCLPSKCSNSDKQQRSTQQQQQLGVPSVPVRQFKASRQQ</sequence>
<gene>
    <name evidence="4" type="ORF">NOO_LOCUS9905</name>
</gene>
<evidence type="ECO:0000259" key="3">
    <source>
        <dbReference type="Pfam" id="PF05970"/>
    </source>
</evidence>